<dbReference type="WBParaSite" id="jg11627">
    <property type="protein sequence ID" value="jg11627"/>
    <property type="gene ID" value="jg11627"/>
</dbReference>
<dbReference type="Proteomes" id="UP000887574">
    <property type="component" value="Unplaced"/>
</dbReference>
<feature type="region of interest" description="Disordered" evidence="1">
    <location>
        <begin position="30"/>
        <end position="137"/>
    </location>
</feature>
<evidence type="ECO:0000313" key="3">
    <source>
        <dbReference type="WBParaSite" id="jg11627"/>
    </source>
</evidence>
<feature type="compositionally biased region" description="Basic and acidic residues" evidence="1">
    <location>
        <begin position="53"/>
        <end position="62"/>
    </location>
</feature>
<name>A0A915CQQ7_9BILA</name>
<evidence type="ECO:0000313" key="2">
    <source>
        <dbReference type="Proteomes" id="UP000887574"/>
    </source>
</evidence>
<feature type="compositionally biased region" description="Basic and acidic residues" evidence="1">
    <location>
        <begin position="244"/>
        <end position="253"/>
    </location>
</feature>
<accession>A0A915CQQ7</accession>
<evidence type="ECO:0000256" key="1">
    <source>
        <dbReference type="SAM" id="MobiDB-lite"/>
    </source>
</evidence>
<reference evidence="3" key="1">
    <citation type="submission" date="2022-11" db="UniProtKB">
        <authorList>
            <consortium name="WormBaseParasite"/>
        </authorList>
    </citation>
    <scope>IDENTIFICATION</scope>
</reference>
<sequence length="428" mass="48076">MATNDQALQSDDSTDDIIICDDQSEVLKIAEDQDDGMPLSEKDLDQQQISTEPDIKSEKNWLFDDFDDIHGNNLSPQNNDAEDKESSSESVKTGIEEGETVSGESVQILPEDPPASNQPKCKEQDKLVGGNSINSTTGGFSQTCARCAYYMGENNILKCQLEEAKKKLEQLGRQDYDRARRSHSRDRQPEKKSENTGKDKANDRERRDYSVGDRRGRMPSSSRPVKRSRAKSTTRPQVRPPQRSGRERSDQRSKSRVRAPVRAHPLSPIRSPGRLERGGWKPRYRADLSKYEEQQQPRTRAPNPPVISASPWSLPIVNLMPQQQVAGRPYPAYVSNAVAVGGRDPNVSQGSGNIYGQALGQPRINQEYGYVDGRFPRSYENAELRASGGIKNNWPLMAANRETRGLIEGHGGMSEYEKKQQWINSFNR</sequence>
<feature type="compositionally biased region" description="Basic and acidic residues" evidence="1">
    <location>
        <begin position="172"/>
        <end position="216"/>
    </location>
</feature>
<organism evidence="2 3">
    <name type="scientific">Ditylenchus dipsaci</name>
    <dbReference type="NCBI Taxonomy" id="166011"/>
    <lineage>
        <taxon>Eukaryota</taxon>
        <taxon>Metazoa</taxon>
        <taxon>Ecdysozoa</taxon>
        <taxon>Nematoda</taxon>
        <taxon>Chromadorea</taxon>
        <taxon>Rhabditida</taxon>
        <taxon>Tylenchina</taxon>
        <taxon>Tylenchomorpha</taxon>
        <taxon>Sphaerularioidea</taxon>
        <taxon>Anguinidae</taxon>
        <taxon>Anguininae</taxon>
        <taxon>Ditylenchus</taxon>
    </lineage>
</organism>
<dbReference type="AlphaFoldDB" id="A0A915CQQ7"/>
<feature type="region of interest" description="Disordered" evidence="1">
    <location>
        <begin position="172"/>
        <end position="281"/>
    </location>
</feature>
<proteinExistence type="predicted"/>
<protein>
    <submittedName>
        <fullName evidence="3">Uncharacterized protein</fullName>
    </submittedName>
</protein>
<keyword evidence="2" id="KW-1185">Reference proteome</keyword>